<dbReference type="GO" id="GO:0004331">
    <property type="term" value="F:fructose-2,6-bisphosphate 2-phosphatase activity"/>
    <property type="evidence" value="ECO:0007669"/>
    <property type="project" value="TreeGrafter"/>
</dbReference>
<dbReference type="InterPro" id="IPR046450">
    <property type="entry name" value="PA_dom_sf"/>
</dbReference>
<dbReference type="InterPro" id="IPR003137">
    <property type="entry name" value="PA_domain"/>
</dbReference>
<dbReference type="CDD" id="cd07067">
    <property type="entry name" value="HP_PGM_like"/>
    <property type="match status" value="1"/>
</dbReference>
<keyword evidence="1" id="KW-0547">Nucleotide-binding</keyword>
<dbReference type="GO" id="GO:0005524">
    <property type="term" value="F:ATP binding"/>
    <property type="evidence" value="ECO:0007669"/>
    <property type="project" value="UniProtKB-KW"/>
</dbReference>
<keyword evidence="4" id="KW-0732">Signal</keyword>
<dbReference type="InterPro" id="IPR001345">
    <property type="entry name" value="PG/BPGM_mutase_AS"/>
</dbReference>
<dbReference type="GO" id="GO:0003873">
    <property type="term" value="F:6-phosphofructo-2-kinase activity"/>
    <property type="evidence" value="ECO:0007669"/>
    <property type="project" value="InterPro"/>
</dbReference>
<keyword evidence="7" id="KW-1185">Reference proteome</keyword>
<dbReference type="GO" id="GO:0005829">
    <property type="term" value="C:cytosol"/>
    <property type="evidence" value="ECO:0007669"/>
    <property type="project" value="TreeGrafter"/>
</dbReference>
<feature type="compositionally biased region" description="Basic and acidic residues" evidence="3">
    <location>
        <begin position="819"/>
        <end position="830"/>
    </location>
</feature>
<organism evidence="6 7">
    <name type="scientific">Hondaea fermentalgiana</name>
    <dbReference type="NCBI Taxonomy" id="2315210"/>
    <lineage>
        <taxon>Eukaryota</taxon>
        <taxon>Sar</taxon>
        <taxon>Stramenopiles</taxon>
        <taxon>Bigyra</taxon>
        <taxon>Labyrinthulomycetes</taxon>
        <taxon>Thraustochytrida</taxon>
        <taxon>Thraustochytriidae</taxon>
        <taxon>Hondaea</taxon>
    </lineage>
</organism>
<dbReference type="Pfam" id="PF00595">
    <property type="entry name" value="PDZ"/>
    <property type="match status" value="1"/>
</dbReference>
<feature type="compositionally biased region" description="Polar residues" evidence="3">
    <location>
        <begin position="447"/>
        <end position="456"/>
    </location>
</feature>
<dbReference type="FunFam" id="3.40.50.300:FF:000644">
    <property type="entry name" value="GpmB, Fructose-2,6-bisphosphatase"/>
    <property type="match status" value="1"/>
</dbReference>
<dbReference type="InterPro" id="IPR029063">
    <property type="entry name" value="SAM-dependent_MTases_sf"/>
</dbReference>
<evidence type="ECO:0000313" key="7">
    <source>
        <dbReference type="Proteomes" id="UP000241890"/>
    </source>
</evidence>
<dbReference type="OrthoDB" id="7848332at2759"/>
<proteinExistence type="predicted"/>
<dbReference type="SUPFAM" id="SSF52540">
    <property type="entry name" value="P-loop containing nucleoside triphosphate hydrolases"/>
    <property type="match status" value="1"/>
</dbReference>
<dbReference type="InterPro" id="IPR013079">
    <property type="entry name" value="6Phosfructo_kin"/>
</dbReference>
<feature type="region of interest" description="Disordered" evidence="3">
    <location>
        <begin position="1032"/>
        <end position="1071"/>
    </location>
</feature>
<dbReference type="SMART" id="SM00855">
    <property type="entry name" value="PGAM"/>
    <property type="match status" value="1"/>
</dbReference>
<name>A0A2R5GJM9_9STRA</name>
<dbReference type="PANTHER" id="PTHR10606:SF44">
    <property type="entry name" value="6-PHOSPHOFRUCTO 2-KINASE_FRUCTOSE 2,6-BISPHOSPHATASE LONG FORM"/>
    <property type="match status" value="1"/>
</dbReference>
<dbReference type="PROSITE" id="PS50106">
    <property type="entry name" value="PDZ"/>
    <property type="match status" value="1"/>
</dbReference>
<feature type="chain" id="PRO_5015332241" evidence="4">
    <location>
        <begin position="20"/>
        <end position="1357"/>
    </location>
</feature>
<keyword evidence="6" id="KW-0418">Kinase</keyword>
<dbReference type="PROSITE" id="PS00175">
    <property type="entry name" value="PG_MUTASE"/>
    <property type="match status" value="1"/>
</dbReference>
<dbReference type="SUPFAM" id="SSF53254">
    <property type="entry name" value="Phosphoglycerate mutase-like"/>
    <property type="match status" value="1"/>
</dbReference>
<keyword evidence="6" id="KW-0808">Transferase</keyword>
<comment type="caution">
    <text evidence="6">The sequence shown here is derived from an EMBL/GenBank/DDBJ whole genome shotgun (WGS) entry which is preliminary data.</text>
</comment>
<dbReference type="InterPro" id="IPR002052">
    <property type="entry name" value="DNA_methylase_N6_adenine_CS"/>
</dbReference>
<dbReference type="Proteomes" id="UP000241890">
    <property type="component" value="Unassembled WGS sequence"/>
</dbReference>
<dbReference type="Pfam" id="PF02225">
    <property type="entry name" value="PA"/>
    <property type="match status" value="1"/>
</dbReference>
<dbReference type="Gene3D" id="2.30.42.10">
    <property type="match status" value="1"/>
</dbReference>
<dbReference type="InParanoid" id="A0A2R5GJM9"/>
<protein>
    <submittedName>
        <fullName evidence="6">6-phosphofructo-2-kinase/fructose-2,6-bisphosphatase 2</fullName>
    </submittedName>
</protein>
<dbReference type="SUPFAM" id="SSF53335">
    <property type="entry name" value="S-adenosyl-L-methionine-dependent methyltransferases"/>
    <property type="match status" value="1"/>
</dbReference>
<dbReference type="InterPro" id="IPR013078">
    <property type="entry name" value="His_Pase_superF_clade-1"/>
</dbReference>
<evidence type="ECO:0000256" key="4">
    <source>
        <dbReference type="SAM" id="SignalP"/>
    </source>
</evidence>
<feature type="region of interest" description="Disordered" evidence="3">
    <location>
        <begin position="799"/>
        <end position="841"/>
    </location>
</feature>
<dbReference type="PANTHER" id="PTHR10606">
    <property type="entry name" value="6-PHOSPHOFRUCTO-2-KINASE/FRUCTOSE-2,6-BISPHOSPHATASE"/>
    <property type="match status" value="1"/>
</dbReference>
<dbReference type="EMBL" id="BEYU01000039">
    <property type="protein sequence ID" value="GBG28064.1"/>
    <property type="molecule type" value="Genomic_DNA"/>
</dbReference>
<dbReference type="Pfam" id="PF00300">
    <property type="entry name" value="His_Phos_1"/>
    <property type="match status" value="2"/>
</dbReference>
<evidence type="ECO:0000256" key="1">
    <source>
        <dbReference type="ARBA" id="ARBA00022741"/>
    </source>
</evidence>
<dbReference type="InterPro" id="IPR036034">
    <property type="entry name" value="PDZ_sf"/>
</dbReference>
<keyword evidence="2" id="KW-0067">ATP-binding</keyword>
<feature type="signal peptide" evidence="4">
    <location>
        <begin position="1"/>
        <end position="19"/>
    </location>
</feature>
<dbReference type="Gene3D" id="3.50.30.30">
    <property type="match status" value="1"/>
</dbReference>
<feature type="compositionally biased region" description="Low complexity" evidence="3">
    <location>
        <begin position="1297"/>
        <end position="1315"/>
    </location>
</feature>
<gene>
    <name evidence="6" type="ORF">FCC1311_042872</name>
</gene>
<dbReference type="Gene3D" id="3.40.50.1240">
    <property type="entry name" value="Phosphoglycerate mutase-like"/>
    <property type="match status" value="1"/>
</dbReference>
<evidence type="ECO:0000256" key="3">
    <source>
        <dbReference type="SAM" id="MobiDB-lite"/>
    </source>
</evidence>
<dbReference type="SUPFAM" id="SSF52025">
    <property type="entry name" value="PA domain"/>
    <property type="match status" value="1"/>
</dbReference>
<dbReference type="PROSITE" id="PS00092">
    <property type="entry name" value="N6_MTASE"/>
    <property type="match status" value="1"/>
</dbReference>
<dbReference type="GO" id="GO:0032259">
    <property type="term" value="P:methylation"/>
    <property type="evidence" value="ECO:0007669"/>
    <property type="project" value="InterPro"/>
</dbReference>
<feature type="domain" description="PDZ" evidence="5">
    <location>
        <begin position="52"/>
        <end position="124"/>
    </location>
</feature>
<accession>A0A2R5GJM9</accession>
<dbReference type="InterPro" id="IPR007848">
    <property type="entry name" value="Small_mtfrase_dom"/>
</dbReference>
<feature type="compositionally biased region" description="Polar residues" evidence="3">
    <location>
        <begin position="1346"/>
        <end position="1357"/>
    </location>
</feature>
<evidence type="ECO:0000313" key="6">
    <source>
        <dbReference type="EMBL" id="GBG28064.1"/>
    </source>
</evidence>
<feature type="region of interest" description="Disordered" evidence="3">
    <location>
        <begin position="446"/>
        <end position="480"/>
    </location>
</feature>
<feature type="region of interest" description="Disordered" evidence="3">
    <location>
        <begin position="1287"/>
        <end position="1357"/>
    </location>
</feature>
<dbReference type="GO" id="GO:0008757">
    <property type="term" value="F:S-adenosylmethionine-dependent methyltransferase activity"/>
    <property type="evidence" value="ECO:0007669"/>
    <property type="project" value="UniProtKB-ARBA"/>
</dbReference>
<dbReference type="InterPro" id="IPR003094">
    <property type="entry name" value="6Pfruct_kin"/>
</dbReference>
<sequence length="1357" mass="148070">MRVLRAVTAAAVWLHVCAAGDHLAALREREAEFLAQVEVGAQRQQNDGSKGSLEVIFRVQGPLGIQFKEDLTIMAFREVGDGRLGAAEKSGLLHVGDKLLAVNGDDVSALTTSDAFQVLDEAAEQSARAGTPRRFLFQLGNGGPARRVLSEEGHLAARPDAVAEHIDVLDASGVEHTMRVMMAAPGLGGPAKGCDYFPLVFVEPQDACNEDLVTTLPKRIVGAFAVVQRGGCSFQRKVKTMELLGASAVLVINSEDRLFRMEPDAFALEDLSLPVAMISAPDGNALRKLQSHRLMDLDLRIRAKLVASQDCAAIERENLALAAAKARGDKSFFRTQGALRETDLSEAGHHRFGALAPAGTFVLDNGSDRVFDFITAAYSAPLPVGRDLAATNMSGENGNGGSKRAKTHRSMEAAWSYLLYLEEDNAQNQQNGGKDDGKDVKLEITANGITQKNSDPTLEDKANGTGSGAAEADGDSKPETDEIPVDHQLLHLNDGAKLIVCMVGKPARGKTFLAAKLQRYLEWLDYRVKHIDTVAVRRKLYSKVDPDDFFNPETENTKAQRRAAHEESLKQAVEWLQSGGQAVIYDATNGTRERRKWISDYIEKNLVDKTSNETVMSHRILWVESVCDNDEFIVQNFLELRKKNADFCEFKDLDDAAASAKFLKKLEYYDAEYETLDATIEDISFIRLLDFGQSVLVNKIHGFIESKLVSFCMNIHMEPRVIILLRHGQSEFNVEDRIGGDPDLTDHGKLFAKNLAKFIDAEAPHGLQPREAELLDEAEEAEAAAVAAAAAAAAAATTSSSSSSSSAAATPAASADANGNEHDEDMRDAASEEVAQPTNPYGFDPAKDLFVWTSILQRTLQTVRHIKCRSTVSWVSLSEIDAGVCECMTYKEFREQLATQFMKRQRNKATWRYPGGESYLDVKKRLEPVIFELERQRKPVLVCAHRAVIRCLYSYFCGIPITKAPFLPVPLHTALVLTPTSHGWTETRTPIEPSVGDLGAHELKNKDHDVHAAAAKIRKSQAKKRRLELQARQDASEAARAARQKLNADEQGTAATNGSSTGAKTKFAGNDTGIGSEKMKLKQLESALSHVEPFREPRWDLEQYPTSAHIAARILYTADASFDDIEDKTVLDLGCGTCMLGIAAQILGSAYTLGVDLDPNALAVAVDNIEEMEVDIDLINANVLDGSLPLPAASFDTVVMNPPFGTRNKGADVAFIETALRLSRKAVYSLHKSSTRDFLQRKANKDWEVSFEVIAQLRFDIPKMYKFHKKQSADVMVDLIRLCKPDPKPDSEPKAPAPAVGATAATATTGSLPSQAPEPAPPTPTPSATSERVASLSNEIDALALDQSQNDASDVAK</sequence>
<feature type="compositionally biased region" description="Pro residues" evidence="3">
    <location>
        <begin position="1316"/>
        <end position="1325"/>
    </location>
</feature>
<dbReference type="SUPFAM" id="SSF50156">
    <property type="entry name" value="PDZ domain-like"/>
    <property type="match status" value="1"/>
</dbReference>
<dbReference type="InterPro" id="IPR027417">
    <property type="entry name" value="P-loop_NTPase"/>
</dbReference>
<dbReference type="Pfam" id="PF01591">
    <property type="entry name" value="6PF2K"/>
    <property type="match status" value="1"/>
</dbReference>
<dbReference type="GO" id="GO:0003676">
    <property type="term" value="F:nucleic acid binding"/>
    <property type="evidence" value="ECO:0007669"/>
    <property type="project" value="InterPro"/>
</dbReference>
<dbReference type="Gene3D" id="3.40.50.150">
    <property type="entry name" value="Vaccinia Virus protein VP39"/>
    <property type="match status" value="1"/>
</dbReference>
<dbReference type="InterPro" id="IPR029033">
    <property type="entry name" value="His_PPase_superfam"/>
</dbReference>
<dbReference type="CDD" id="cd02440">
    <property type="entry name" value="AdoMet_MTases"/>
    <property type="match status" value="1"/>
</dbReference>
<dbReference type="Pfam" id="PF05175">
    <property type="entry name" value="MTS"/>
    <property type="match status" value="1"/>
</dbReference>
<feature type="compositionally biased region" description="Polar residues" evidence="3">
    <location>
        <begin position="1053"/>
        <end position="1063"/>
    </location>
</feature>
<dbReference type="InterPro" id="IPR001478">
    <property type="entry name" value="PDZ"/>
</dbReference>
<dbReference type="GO" id="GO:0006003">
    <property type="term" value="P:fructose 2,6-bisphosphate metabolic process"/>
    <property type="evidence" value="ECO:0007669"/>
    <property type="project" value="InterPro"/>
</dbReference>
<dbReference type="GO" id="GO:0006000">
    <property type="term" value="P:fructose metabolic process"/>
    <property type="evidence" value="ECO:0007669"/>
    <property type="project" value="InterPro"/>
</dbReference>
<dbReference type="PRINTS" id="PR00991">
    <property type="entry name" value="6PFRUCTKNASE"/>
</dbReference>
<evidence type="ECO:0000259" key="5">
    <source>
        <dbReference type="PROSITE" id="PS50106"/>
    </source>
</evidence>
<dbReference type="Gene3D" id="3.40.50.300">
    <property type="entry name" value="P-loop containing nucleotide triphosphate hydrolases"/>
    <property type="match status" value="1"/>
</dbReference>
<reference evidence="6 7" key="1">
    <citation type="submission" date="2017-12" db="EMBL/GenBank/DDBJ databases">
        <title>Sequencing, de novo assembly and annotation of complete genome of a new Thraustochytrid species, strain FCC1311.</title>
        <authorList>
            <person name="Sedici K."/>
            <person name="Godart F."/>
            <person name="Aiese Cigliano R."/>
            <person name="Sanseverino W."/>
            <person name="Barakat M."/>
            <person name="Ortet P."/>
            <person name="Marechal E."/>
            <person name="Cagnac O."/>
            <person name="Amato A."/>
        </authorList>
    </citation>
    <scope>NUCLEOTIDE SEQUENCE [LARGE SCALE GENOMIC DNA]</scope>
</reference>
<evidence type="ECO:0000256" key="2">
    <source>
        <dbReference type="ARBA" id="ARBA00022840"/>
    </source>
</evidence>
<feature type="compositionally biased region" description="Low complexity" evidence="3">
    <location>
        <begin position="799"/>
        <end position="817"/>
    </location>
</feature>